<gene>
    <name evidence="12" type="primary">sucA</name>
    <name evidence="12" type="ORF">C5748_07565</name>
</gene>
<sequence>MARQEQANDVFALTSFLYGGNADYIEELHAKYEDDPASVDPQWRDFFANLRDNAEDVRKNAQGASWAKPNWPIAGNGELVSALDGNWGELEKHITDKLKAKAGKGEAKPGNGAGGGAAAPAFTEAEITNAARDSVRAIMMIRAYRMRGHLHANLDPLGLAEPSDDYNELAPEAYGFMPDDYDRKIFIDNVLGLEYATIPQMLEILKRTYCSTIGVEFMHISDPAEKAWIQERIEGPGKGVAFTPAGKKAILSKLIEAEGFEQFIDVKYKGTKRFGLDGGEALIPALEQIVKRGGSMGLKEIVFGMAHRGRLNVLSQVMAKPHRAIFHEFKGGSYTPDDVEGSGDVKYHLGASSDREFDGNRVHLSLTANPSHLEIVNPVVMGKARAKQDLLVGRSRDEMVPLSERAKVLPLLLHGDAAFAGQGVVAECLGLSGLKGHRVAGTVHFIINNQIGFTTNPRLSRSSPYPSDVAKMVEAPIFHVNGDDPEAVVYVAKVATEFRMIFHKPVVIDMFCYRRFGHNEGDEPAFTQPLMYKNIRAHKTTVQLYSEKMIAEGVVTEAEFEKMKADWRANLETEFEAGQSYKPNKADWLDGAWSGLRKADNEDEQRRGKTAMPIKTLKEIGKKLVEVPADFHVHRTVQRFLDNRAKMIETGEGIDWATSEALAFGSLAIEGHPVRLSGQDVERGTFSQRHTVLYDQENEQRYIPLNNLQKGQALYEVINSMLSEEAVLGFEYGYSLSEPRALTLWEAQFGDFANGAQVVFDQFISSGERKWLRMSGLVCLLPHGYEGQGPEHSSARLERWLQMCAEDNMQVANVSTPANYFHILRRQLKRDFRKPLILMTPKSLLRHKRAVSTLAEMSGESSFHRLLWDDAQYLKDQPIKLQKDSKIRRVVLCSGKVYYDLYEEREKRGIDDIYLLRVEQLYPFPAKALITELSRFRTAEMVWCQEEPKNMGAWSFIDPYLEWVLAHIDAKHQRVRYTGRPASASPATGLMSKHMSQLEAFLEDALGS</sequence>
<keyword evidence="9" id="KW-0324">Glycolysis</keyword>
<dbReference type="Pfam" id="PF16078">
    <property type="entry name" value="2-oxogl_dehyd_N"/>
    <property type="match status" value="1"/>
</dbReference>
<dbReference type="GO" id="GO:0045252">
    <property type="term" value="C:oxoglutarate dehydrogenase complex"/>
    <property type="evidence" value="ECO:0007669"/>
    <property type="project" value="TreeGrafter"/>
</dbReference>
<name>A0A2S9IV61_9HYPH</name>
<comment type="subunit">
    <text evidence="4">Homodimer. Part of the 2-oxoglutarate dehydrogenase (OGDH) complex composed of E1 (2-oxoglutarate dehydrogenase), E2 (dihydrolipoamide succinyltransferase) and E3 (dihydrolipoamide dehydrogenase); the complex contains multiple copies of the three enzymatic components (E1, E2 and E3).</text>
</comment>
<accession>A0A2S9IV61</accession>
<keyword evidence="7 12" id="KW-0560">Oxidoreductase</keyword>
<dbReference type="SMART" id="SM00861">
    <property type="entry name" value="Transket_pyr"/>
    <property type="match status" value="1"/>
</dbReference>
<dbReference type="Gene3D" id="3.40.50.12470">
    <property type="match status" value="1"/>
</dbReference>
<evidence type="ECO:0000256" key="7">
    <source>
        <dbReference type="ARBA" id="ARBA00023002"/>
    </source>
</evidence>
<dbReference type="Pfam" id="PF16870">
    <property type="entry name" value="OxoGdeHyase_C"/>
    <property type="match status" value="1"/>
</dbReference>
<evidence type="ECO:0000313" key="12">
    <source>
        <dbReference type="EMBL" id="PRD44423.1"/>
    </source>
</evidence>
<dbReference type="FunFam" id="3.40.50.12470:FF:000003">
    <property type="entry name" value="2-oxoglutarate dehydrogenase E1 component"/>
    <property type="match status" value="1"/>
</dbReference>
<dbReference type="PANTHER" id="PTHR23152:SF4">
    <property type="entry name" value="2-OXOADIPATE DEHYDROGENASE COMPLEX COMPONENT E1"/>
    <property type="match status" value="1"/>
</dbReference>
<dbReference type="AlphaFoldDB" id="A0A2S9IV61"/>
<dbReference type="InterPro" id="IPR001017">
    <property type="entry name" value="DH_E1"/>
</dbReference>
<evidence type="ECO:0000256" key="6">
    <source>
        <dbReference type="ARBA" id="ARBA00013321"/>
    </source>
</evidence>
<organism evidence="12 13">
    <name type="scientific">Phyllobacterium phragmitis</name>
    <dbReference type="NCBI Taxonomy" id="2670329"/>
    <lineage>
        <taxon>Bacteria</taxon>
        <taxon>Pseudomonadati</taxon>
        <taxon>Pseudomonadota</taxon>
        <taxon>Alphaproteobacteria</taxon>
        <taxon>Hyphomicrobiales</taxon>
        <taxon>Phyllobacteriaceae</taxon>
        <taxon>Phyllobacterium</taxon>
    </lineage>
</organism>
<evidence type="ECO:0000256" key="10">
    <source>
        <dbReference type="ARBA" id="ARBA00030680"/>
    </source>
</evidence>
<keyword evidence="8" id="KW-0786">Thiamine pyrophosphate</keyword>
<evidence type="ECO:0000256" key="5">
    <source>
        <dbReference type="ARBA" id="ARBA00012280"/>
    </source>
</evidence>
<proteinExistence type="inferred from homology"/>
<keyword evidence="13" id="KW-1185">Reference proteome</keyword>
<evidence type="ECO:0000256" key="8">
    <source>
        <dbReference type="ARBA" id="ARBA00023052"/>
    </source>
</evidence>
<dbReference type="Pfam" id="PF02779">
    <property type="entry name" value="Transket_pyr"/>
    <property type="match status" value="1"/>
</dbReference>
<dbReference type="SUPFAM" id="SSF52518">
    <property type="entry name" value="Thiamin diphosphate-binding fold (THDP-binding)"/>
    <property type="match status" value="2"/>
</dbReference>
<dbReference type="NCBIfam" id="NF008907">
    <property type="entry name" value="PRK12270.1"/>
    <property type="match status" value="1"/>
</dbReference>
<reference evidence="12 13" key="1">
    <citation type="submission" date="2018-02" db="EMBL/GenBank/DDBJ databases">
        <title>The draft genome of Phyllobacterium sp. 1N-3.</title>
        <authorList>
            <person name="Liu L."/>
            <person name="Li L."/>
            <person name="Zhang X."/>
            <person name="Wang T."/>
            <person name="Liang L."/>
        </authorList>
    </citation>
    <scope>NUCLEOTIDE SEQUENCE [LARGE SCALE GENOMIC DNA]</scope>
    <source>
        <strain evidence="12 13">1N-3</strain>
    </source>
</reference>
<dbReference type="GO" id="GO:0005829">
    <property type="term" value="C:cytosol"/>
    <property type="evidence" value="ECO:0007669"/>
    <property type="project" value="TreeGrafter"/>
</dbReference>
<dbReference type="GO" id="GO:0006099">
    <property type="term" value="P:tricarboxylic acid cycle"/>
    <property type="evidence" value="ECO:0007669"/>
    <property type="project" value="TreeGrafter"/>
</dbReference>
<dbReference type="PIRSF" id="PIRSF000157">
    <property type="entry name" value="Oxoglu_dh_E1"/>
    <property type="match status" value="1"/>
</dbReference>
<dbReference type="Proteomes" id="UP000239434">
    <property type="component" value="Unassembled WGS sequence"/>
</dbReference>
<dbReference type="InterPro" id="IPR032106">
    <property type="entry name" value="2-oxogl_dehyd_N"/>
</dbReference>
<dbReference type="GO" id="GO:0006096">
    <property type="term" value="P:glycolytic process"/>
    <property type="evidence" value="ECO:0007669"/>
    <property type="project" value="UniProtKB-KW"/>
</dbReference>
<protein>
    <recommendedName>
        <fullName evidence="6">2-oxoglutarate dehydrogenase E1 component</fullName>
        <ecNumber evidence="5">1.2.4.2</ecNumber>
    </recommendedName>
    <alternativeName>
        <fullName evidence="10">Alpha-ketoglutarate dehydrogenase</fullName>
    </alternativeName>
</protein>
<evidence type="ECO:0000259" key="11">
    <source>
        <dbReference type="SMART" id="SM00861"/>
    </source>
</evidence>
<dbReference type="InterPro" id="IPR005475">
    <property type="entry name" value="Transketolase-like_Pyr-bd"/>
</dbReference>
<dbReference type="NCBIfam" id="NF006914">
    <property type="entry name" value="PRK09404.1"/>
    <property type="match status" value="1"/>
</dbReference>
<dbReference type="InterPro" id="IPR042179">
    <property type="entry name" value="KGD_C_sf"/>
</dbReference>
<dbReference type="PANTHER" id="PTHR23152">
    <property type="entry name" value="2-OXOGLUTARATE DEHYDROGENASE"/>
    <property type="match status" value="1"/>
</dbReference>
<evidence type="ECO:0000313" key="13">
    <source>
        <dbReference type="Proteomes" id="UP000239434"/>
    </source>
</evidence>
<dbReference type="RefSeq" id="WP_105741310.1">
    <property type="nucleotide sequence ID" value="NZ_PVBR01000004.1"/>
</dbReference>
<evidence type="ECO:0000256" key="4">
    <source>
        <dbReference type="ARBA" id="ARBA00011301"/>
    </source>
</evidence>
<dbReference type="CDD" id="cd02016">
    <property type="entry name" value="TPP_E1_OGDC_like"/>
    <property type="match status" value="1"/>
</dbReference>
<dbReference type="EMBL" id="PVBR01000004">
    <property type="protein sequence ID" value="PRD44423.1"/>
    <property type="molecule type" value="Genomic_DNA"/>
</dbReference>
<comment type="function">
    <text evidence="2">E1 component of the 2-oxoglutarate dehydrogenase (OGDH) complex which catalyzes the decarboxylation of 2-oxoglutarate, the first step in the conversion of 2-oxoglutarate to succinyl-CoA and CO(2).</text>
</comment>
<evidence type="ECO:0000256" key="3">
    <source>
        <dbReference type="ARBA" id="ARBA00006936"/>
    </source>
</evidence>
<dbReference type="Gene3D" id="1.10.287.1150">
    <property type="entry name" value="TPP helical domain"/>
    <property type="match status" value="1"/>
</dbReference>
<comment type="caution">
    <text evidence="12">The sequence shown here is derived from an EMBL/GenBank/DDBJ whole genome shotgun (WGS) entry which is preliminary data.</text>
</comment>
<evidence type="ECO:0000256" key="2">
    <source>
        <dbReference type="ARBA" id="ARBA00003906"/>
    </source>
</evidence>
<evidence type="ECO:0000256" key="9">
    <source>
        <dbReference type="ARBA" id="ARBA00023152"/>
    </source>
</evidence>
<dbReference type="EC" id="1.2.4.2" evidence="5"/>
<evidence type="ECO:0000256" key="1">
    <source>
        <dbReference type="ARBA" id="ARBA00001964"/>
    </source>
</evidence>
<comment type="similarity">
    <text evidence="3">Belongs to the alpha-ketoglutarate dehydrogenase family.</text>
</comment>
<dbReference type="InterPro" id="IPR029061">
    <property type="entry name" value="THDP-binding"/>
</dbReference>
<dbReference type="InterPro" id="IPR011603">
    <property type="entry name" value="2oxoglutarate_DH_E1"/>
</dbReference>
<dbReference type="Pfam" id="PF00676">
    <property type="entry name" value="E1_dh"/>
    <property type="match status" value="1"/>
</dbReference>
<dbReference type="Gene3D" id="3.40.50.11610">
    <property type="entry name" value="Multifunctional 2-oxoglutarate metabolism enzyme, C-terminal domain"/>
    <property type="match status" value="1"/>
</dbReference>
<dbReference type="NCBIfam" id="TIGR00239">
    <property type="entry name" value="2oxo_dh_E1"/>
    <property type="match status" value="1"/>
</dbReference>
<dbReference type="InterPro" id="IPR031717">
    <property type="entry name" value="ODO-1/KGD_C"/>
</dbReference>
<comment type="cofactor">
    <cofactor evidence="1">
        <name>thiamine diphosphate</name>
        <dbReference type="ChEBI" id="CHEBI:58937"/>
    </cofactor>
</comment>
<feature type="domain" description="Transketolase-like pyrimidine-binding" evidence="11">
    <location>
        <begin position="654"/>
        <end position="847"/>
    </location>
</feature>
<dbReference type="Gene3D" id="3.40.50.970">
    <property type="match status" value="1"/>
</dbReference>
<dbReference type="GO" id="GO:0004591">
    <property type="term" value="F:oxoglutarate dehydrogenase (succinyl-transferring) activity"/>
    <property type="evidence" value="ECO:0007669"/>
    <property type="project" value="UniProtKB-EC"/>
</dbReference>
<dbReference type="GO" id="GO:0030976">
    <property type="term" value="F:thiamine pyrophosphate binding"/>
    <property type="evidence" value="ECO:0007669"/>
    <property type="project" value="InterPro"/>
</dbReference>